<protein>
    <submittedName>
        <fullName evidence="2">Uncharacterized protein</fullName>
    </submittedName>
</protein>
<dbReference type="EMBL" id="RBNJ01001173">
    <property type="protein sequence ID" value="RUS33472.1"/>
    <property type="molecule type" value="Genomic_DNA"/>
</dbReference>
<keyword evidence="3" id="KW-1185">Reference proteome</keyword>
<sequence>MIPTTELDFAEPLALVSFFLHVVCVGIVIWKLKLLRVGVRPVLAHENGPGEPNDEGTCDLAAGSKQQPHQFRSPQIFPLERDETVATTRQRYEDRPRIGGEAFINRGHRAGEHFFFFREATADTVGRRCTRIKQQSQSGLQGKKAERYAGEDKLAKIPLEVDKSMVVDAAEAWTLKYSAR</sequence>
<evidence type="ECO:0000313" key="3">
    <source>
        <dbReference type="Proteomes" id="UP000274822"/>
    </source>
</evidence>
<keyword evidence="1" id="KW-0812">Transmembrane</keyword>
<accession>A0A433QUK0</accession>
<dbReference type="AlphaFoldDB" id="A0A433QUK0"/>
<gene>
    <name evidence="2" type="ORF">BC938DRAFT_471506</name>
</gene>
<proteinExistence type="predicted"/>
<organism evidence="2 3">
    <name type="scientific">Jimgerdemannia flammicorona</name>
    <dbReference type="NCBI Taxonomy" id="994334"/>
    <lineage>
        <taxon>Eukaryota</taxon>
        <taxon>Fungi</taxon>
        <taxon>Fungi incertae sedis</taxon>
        <taxon>Mucoromycota</taxon>
        <taxon>Mucoromycotina</taxon>
        <taxon>Endogonomycetes</taxon>
        <taxon>Endogonales</taxon>
        <taxon>Endogonaceae</taxon>
        <taxon>Jimgerdemannia</taxon>
    </lineage>
</organism>
<keyword evidence="1" id="KW-1133">Transmembrane helix</keyword>
<dbReference type="Proteomes" id="UP000274822">
    <property type="component" value="Unassembled WGS sequence"/>
</dbReference>
<reference evidence="2 3" key="1">
    <citation type="journal article" date="2018" name="New Phytol.">
        <title>Phylogenomics of Endogonaceae and evolution of mycorrhizas within Mucoromycota.</title>
        <authorList>
            <person name="Chang Y."/>
            <person name="Desiro A."/>
            <person name="Na H."/>
            <person name="Sandor L."/>
            <person name="Lipzen A."/>
            <person name="Clum A."/>
            <person name="Barry K."/>
            <person name="Grigoriev I.V."/>
            <person name="Martin F.M."/>
            <person name="Stajich J.E."/>
            <person name="Smith M.E."/>
            <person name="Bonito G."/>
            <person name="Spatafora J.W."/>
        </authorList>
    </citation>
    <scope>NUCLEOTIDE SEQUENCE [LARGE SCALE GENOMIC DNA]</scope>
    <source>
        <strain evidence="2 3">AD002</strain>
    </source>
</reference>
<evidence type="ECO:0000256" key="1">
    <source>
        <dbReference type="SAM" id="Phobius"/>
    </source>
</evidence>
<keyword evidence="1" id="KW-0472">Membrane</keyword>
<evidence type="ECO:0000313" key="2">
    <source>
        <dbReference type="EMBL" id="RUS33472.1"/>
    </source>
</evidence>
<comment type="caution">
    <text evidence="2">The sequence shown here is derived from an EMBL/GenBank/DDBJ whole genome shotgun (WGS) entry which is preliminary data.</text>
</comment>
<name>A0A433QUK0_9FUNG</name>
<feature type="transmembrane region" description="Helical" evidence="1">
    <location>
        <begin position="12"/>
        <end position="30"/>
    </location>
</feature>